<feature type="signal peptide" evidence="2">
    <location>
        <begin position="1"/>
        <end position="27"/>
    </location>
</feature>
<feature type="compositionally biased region" description="Basic and acidic residues" evidence="1">
    <location>
        <begin position="177"/>
        <end position="188"/>
    </location>
</feature>
<reference evidence="3 4" key="1">
    <citation type="submission" date="2020-08" db="EMBL/GenBank/DDBJ databases">
        <title>Aphidius gifuensis genome sequencing and assembly.</title>
        <authorList>
            <person name="Du Z."/>
        </authorList>
    </citation>
    <scope>NUCLEOTIDE SEQUENCE [LARGE SCALE GENOMIC DNA]</scope>
    <source>
        <strain evidence="3">YNYX2018</strain>
        <tissue evidence="3">Adults</tissue>
    </source>
</reference>
<evidence type="ECO:0000256" key="2">
    <source>
        <dbReference type="SAM" id="SignalP"/>
    </source>
</evidence>
<feature type="region of interest" description="Disordered" evidence="1">
    <location>
        <begin position="649"/>
        <end position="682"/>
    </location>
</feature>
<feature type="chain" id="PRO_5032957686" description="Venom protein" evidence="2">
    <location>
        <begin position="28"/>
        <end position="1075"/>
    </location>
</feature>
<evidence type="ECO:0008006" key="5">
    <source>
        <dbReference type="Google" id="ProtNLM"/>
    </source>
</evidence>
<name>A0A834XKD7_APHGI</name>
<dbReference type="AlphaFoldDB" id="A0A834XKD7"/>
<dbReference type="EMBL" id="JACMRX010000006">
    <property type="protein sequence ID" value="KAF7987606.1"/>
    <property type="molecule type" value="Genomic_DNA"/>
</dbReference>
<sequence>MRSSKMSSAITILTILVFSCWFLEINGVPYQMRSEYEVNDYDNYYDENGSQRDVYESNISSFDNSHEKLKNKSQKQSKQQIYEKEDINKNDQVQINYNYNQNKYGISNSNEIDKQSELFDNGYGESIQGNINLQMNSKLIEDKKPKYNDNPIMDPVIHREKSSFFLENDETQYHSEDVSKSEEQEHTKKCTNGPLQKNQHYSQSFRQKNSSIELADNFRITGDPILKITSSVHDSEDITLCWIETTTVKEDKKAKPAKRQVFREFTISFENSAPIPDKYLDCSRMKGEILSGKMNVLKNTSFHEIIEKDTKMSKVVNLTTQSHDGNLFVTEYKLIRCSTGTSVTKDVSEWVNKAEHKKKRVEIKVGPVKKILKPKKHNDVNSDAKNLNTAEYSHIEPKDVTNCTGNVHCDEKKSIAMPPCTGVDCEQKGSSLQVLTEKISTKSHTSDVSATEIHSNPSNISTPVRDNNGLITENEEKFSTSTLSTLNLKTVILGTSCVGENCDLITTESPVKDSKNSKKCSPSSDCYFSSEVIGQQKYDNNNSSSVSTSRNCDDSFEVCNSSEFSDNSIEIPSSNDGQRLIYTEMGVLNDSSTNKNYNSFEEKITILPILPSRNSAKLSLANLKEKSNVSVMSSTDVITKDIDSTTQFVKKGNESKLSKNNTKTKPDRKQPTKNVTTKKKTDKTLPLGKKNIICSDINNCQKLADFNNDILSNYSMKITLADDVTSTKSKPNNILINSDDETEFHDSNSKCNITDSQSGESNCMKNIRFNENLSDFSKLNYDHDSNVSTTDFMSGKNSKKIPYDFNLNKDSKNKVPTLDVKSMLYRKPGKPRLALKIKLLLEQINENKEKKPLVQLEKKLTLKDNLNDDENENLISRIRALNKSTDDLQSIKDLLNCTVLGNLTDISFDINDDIRSGISNPKLQNAIKDIIHNHTEGRIENYRRKKRNIRTYVDSKKNESMQIKNIKKCLPEIRNDLKTGLNEILSKISTNLNTSRQNTFDEDTQHEIKPWKTGAIVSKNKNARVISRDKRSTQDLRNVLEWSKERIHKSADGSQLRSVTKLTAFGDFEELPEDS</sequence>
<feature type="region of interest" description="Disordered" evidence="1">
    <location>
        <begin position="177"/>
        <end position="201"/>
    </location>
</feature>
<keyword evidence="2" id="KW-0732">Signal</keyword>
<accession>A0A834XKD7</accession>
<evidence type="ECO:0000256" key="1">
    <source>
        <dbReference type="SAM" id="MobiDB-lite"/>
    </source>
</evidence>
<dbReference type="OrthoDB" id="6784646at2759"/>
<keyword evidence="4" id="KW-1185">Reference proteome</keyword>
<evidence type="ECO:0000313" key="3">
    <source>
        <dbReference type="EMBL" id="KAF7987606.1"/>
    </source>
</evidence>
<organism evidence="3 4">
    <name type="scientific">Aphidius gifuensis</name>
    <name type="common">Parasitoid wasp</name>
    <dbReference type="NCBI Taxonomy" id="684658"/>
    <lineage>
        <taxon>Eukaryota</taxon>
        <taxon>Metazoa</taxon>
        <taxon>Ecdysozoa</taxon>
        <taxon>Arthropoda</taxon>
        <taxon>Hexapoda</taxon>
        <taxon>Insecta</taxon>
        <taxon>Pterygota</taxon>
        <taxon>Neoptera</taxon>
        <taxon>Endopterygota</taxon>
        <taxon>Hymenoptera</taxon>
        <taxon>Apocrita</taxon>
        <taxon>Ichneumonoidea</taxon>
        <taxon>Braconidae</taxon>
        <taxon>Aphidiinae</taxon>
        <taxon>Aphidius</taxon>
    </lineage>
</organism>
<protein>
    <recommendedName>
        <fullName evidence="5">Venom protein</fullName>
    </recommendedName>
</protein>
<comment type="caution">
    <text evidence="3">The sequence shown here is derived from an EMBL/GenBank/DDBJ whole genome shotgun (WGS) entry which is preliminary data.</text>
</comment>
<proteinExistence type="predicted"/>
<gene>
    <name evidence="3" type="ORF">HCN44_003469</name>
</gene>
<evidence type="ECO:0000313" key="4">
    <source>
        <dbReference type="Proteomes" id="UP000639338"/>
    </source>
</evidence>
<feature type="region of interest" description="Disordered" evidence="1">
    <location>
        <begin position="443"/>
        <end position="466"/>
    </location>
</feature>
<dbReference type="PROSITE" id="PS51257">
    <property type="entry name" value="PROKAR_LIPOPROTEIN"/>
    <property type="match status" value="1"/>
</dbReference>
<dbReference type="Proteomes" id="UP000639338">
    <property type="component" value="Unassembled WGS sequence"/>
</dbReference>